<evidence type="ECO:0000256" key="1">
    <source>
        <dbReference type="ARBA" id="ARBA00004442"/>
    </source>
</evidence>
<dbReference type="GO" id="GO:0005509">
    <property type="term" value="F:calcium ion binding"/>
    <property type="evidence" value="ECO:0007669"/>
    <property type="project" value="InterPro"/>
</dbReference>
<name>A0A1I2VGK5_9BACT</name>
<keyword evidence="3 5" id="KW-0472">Membrane</keyword>
<dbReference type="PANTHER" id="PTHR30329">
    <property type="entry name" value="STATOR ELEMENT OF FLAGELLAR MOTOR COMPLEX"/>
    <property type="match status" value="1"/>
</dbReference>
<keyword evidence="2 7" id="KW-0732">Signal</keyword>
<dbReference type="InterPro" id="IPR050330">
    <property type="entry name" value="Bact_OuterMem_StrucFunc"/>
</dbReference>
<dbReference type="InterPro" id="IPR006690">
    <property type="entry name" value="OMPA-like_CS"/>
</dbReference>
<dbReference type="Pfam" id="PF02412">
    <property type="entry name" value="TSP_3"/>
    <property type="match status" value="1"/>
</dbReference>
<evidence type="ECO:0000256" key="4">
    <source>
        <dbReference type="ARBA" id="ARBA00023237"/>
    </source>
</evidence>
<feature type="domain" description="OmpA-like" evidence="8">
    <location>
        <begin position="320"/>
        <end position="433"/>
    </location>
</feature>
<dbReference type="CDD" id="cd07185">
    <property type="entry name" value="OmpA_C-like"/>
    <property type="match status" value="1"/>
</dbReference>
<accession>A0A1I2VGK5</accession>
<keyword evidence="10" id="KW-1185">Reference proteome</keyword>
<dbReference type="GO" id="GO:0007155">
    <property type="term" value="P:cell adhesion"/>
    <property type="evidence" value="ECO:0007669"/>
    <property type="project" value="InterPro"/>
</dbReference>
<dbReference type="Gene3D" id="3.30.1330.60">
    <property type="entry name" value="OmpA-like domain"/>
    <property type="match status" value="1"/>
</dbReference>
<feature type="region of interest" description="Disordered" evidence="6">
    <location>
        <begin position="255"/>
        <end position="293"/>
    </location>
</feature>
<feature type="chain" id="PRO_5011549580" evidence="7">
    <location>
        <begin position="20"/>
        <end position="433"/>
    </location>
</feature>
<dbReference type="OrthoDB" id="1522982at2"/>
<evidence type="ECO:0000259" key="8">
    <source>
        <dbReference type="PROSITE" id="PS51123"/>
    </source>
</evidence>
<dbReference type="Proteomes" id="UP000199642">
    <property type="component" value="Unassembled WGS sequence"/>
</dbReference>
<dbReference type="InterPro" id="IPR028974">
    <property type="entry name" value="TSP_type-3_rpt"/>
</dbReference>
<evidence type="ECO:0000256" key="2">
    <source>
        <dbReference type="ARBA" id="ARBA00022729"/>
    </source>
</evidence>
<dbReference type="EMBL" id="FOPC01000009">
    <property type="protein sequence ID" value="SFG88322.1"/>
    <property type="molecule type" value="Genomic_DNA"/>
</dbReference>
<dbReference type="RefSeq" id="WP_092792521.1">
    <property type="nucleotide sequence ID" value="NZ_FOPC01000009.1"/>
</dbReference>
<dbReference type="InterPro" id="IPR036737">
    <property type="entry name" value="OmpA-like_sf"/>
</dbReference>
<keyword evidence="4" id="KW-0998">Cell outer membrane</keyword>
<dbReference type="AlphaFoldDB" id="A0A1I2VGK5"/>
<comment type="subcellular location">
    <subcellularLocation>
        <location evidence="1">Cell outer membrane</location>
    </subcellularLocation>
</comment>
<dbReference type="InterPro" id="IPR006665">
    <property type="entry name" value="OmpA-like"/>
</dbReference>
<feature type="signal peptide" evidence="7">
    <location>
        <begin position="1"/>
        <end position="19"/>
    </location>
</feature>
<sequence length="433" mass="48132">MKKLLVILALVGAVSSANAQKEFNRWSLEINSGFNKPMGPLTPGFLSPTLNIGHVDFGTRYMFNEYFGIKGDIGFGNFNEAGGDSNSPSFSTNYSRINLQGIANIGRLLNFQNISPKLTILGHFGTGGGRMKFEESIITNTEYDYHYNFITGISPQYLISNRVAMKADISVIINGRQTYTFDGNQYNAPYPITTPNSNPFVHATGTWWTGTLGLSFYLGKHDQHADWYLAPDIYVTKDELQSQIGEIKDMLKDSDGDGIPDYLDKEPNTPADARVNSQGTTLDSDKDGTPDHLDKCPFIPGPSTTDGCPVEEAINEVDYLKKAINDQYLNVYFSFDSSKPLNYSISSVQFISNFLKRNPDVNIKIKGYADELGGEDYNLMLSEKRAMAVYQLLKDSGINESRLSFKGYGEDTSVDKSSSDARKMARRVSFEVQ</sequence>
<dbReference type="STRING" id="435880.SAMN04487988_109196"/>
<evidence type="ECO:0000256" key="3">
    <source>
        <dbReference type="ARBA" id="ARBA00023136"/>
    </source>
</evidence>
<evidence type="ECO:0000256" key="7">
    <source>
        <dbReference type="SAM" id="SignalP"/>
    </source>
</evidence>
<dbReference type="InterPro" id="IPR003367">
    <property type="entry name" value="Thrombospondin_3-like_rpt"/>
</dbReference>
<proteinExistence type="predicted"/>
<dbReference type="PRINTS" id="PR01021">
    <property type="entry name" value="OMPADOMAIN"/>
</dbReference>
<protein>
    <submittedName>
        <fullName evidence="9">OmpA-OmpF porin, OOP family</fullName>
    </submittedName>
</protein>
<evidence type="ECO:0000313" key="10">
    <source>
        <dbReference type="Proteomes" id="UP000199642"/>
    </source>
</evidence>
<dbReference type="Pfam" id="PF00691">
    <property type="entry name" value="OmpA"/>
    <property type="match status" value="1"/>
</dbReference>
<evidence type="ECO:0000256" key="6">
    <source>
        <dbReference type="SAM" id="MobiDB-lite"/>
    </source>
</evidence>
<organism evidence="9 10">
    <name type="scientific">Algoriphagus hitonicola</name>
    <dbReference type="NCBI Taxonomy" id="435880"/>
    <lineage>
        <taxon>Bacteria</taxon>
        <taxon>Pseudomonadati</taxon>
        <taxon>Bacteroidota</taxon>
        <taxon>Cytophagia</taxon>
        <taxon>Cytophagales</taxon>
        <taxon>Cyclobacteriaceae</taxon>
        <taxon>Algoriphagus</taxon>
    </lineage>
</organism>
<dbReference type="Gene3D" id="4.10.1080.10">
    <property type="entry name" value="TSP type-3 repeat"/>
    <property type="match status" value="1"/>
</dbReference>
<dbReference type="GO" id="GO:0009279">
    <property type="term" value="C:cell outer membrane"/>
    <property type="evidence" value="ECO:0007669"/>
    <property type="project" value="UniProtKB-SubCell"/>
</dbReference>
<gene>
    <name evidence="9" type="ORF">SAMN04487988_109196</name>
</gene>
<dbReference type="SUPFAM" id="SSF103647">
    <property type="entry name" value="TSP type-3 repeat"/>
    <property type="match status" value="1"/>
</dbReference>
<dbReference type="InterPro" id="IPR006664">
    <property type="entry name" value="OMP_bac"/>
</dbReference>
<feature type="compositionally biased region" description="Basic and acidic residues" evidence="6">
    <location>
        <begin position="283"/>
        <end position="293"/>
    </location>
</feature>
<evidence type="ECO:0000313" key="9">
    <source>
        <dbReference type="EMBL" id="SFG88322.1"/>
    </source>
</evidence>
<dbReference type="PROSITE" id="PS01068">
    <property type="entry name" value="OMPA_1"/>
    <property type="match status" value="1"/>
</dbReference>
<dbReference type="SUPFAM" id="SSF103088">
    <property type="entry name" value="OmpA-like"/>
    <property type="match status" value="1"/>
</dbReference>
<dbReference type="PANTHER" id="PTHR30329:SF21">
    <property type="entry name" value="LIPOPROTEIN YIAD-RELATED"/>
    <property type="match status" value="1"/>
</dbReference>
<reference evidence="10" key="1">
    <citation type="submission" date="2016-10" db="EMBL/GenBank/DDBJ databases">
        <authorList>
            <person name="Varghese N."/>
            <person name="Submissions S."/>
        </authorList>
    </citation>
    <scope>NUCLEOTIDE SEQUENCE [LARGE SCALE GENOMIC DNA]</scope>
    <source>
        <strain evidence="10">DSM 19315</strain>
    </source>
</reference>
<evidence type="ECO:0000256" key="5">
    <source>
        <dbReference type="PROSITE-ProRule" id="PRU00473"/>
    </source>
</evidence>
<dbReference type="PROSITE" id="PS51123">
    <property type="entry name" value="OMPA_2"/>
    <property type="match status" value="1"/>
</dbReference>